<dbReference type="InterPro" id="IPR003213">
    <property type="entry name" value="Cyt_c_oxidase_su6B"/>
</dbReference>
<feature type="compositionally biased region" description="Polar residues" evidence="4">
    <location>
        <begin position="9"/>
        <end position="21"/>
    </location>
</feature>
<accession>A0A6J3KS41</accession>
<dbReference type="InterPro" id="IPR036549">
    <property type="entry name" value="CX6/COA6-like_sf"/>
</dbReference>
<feature type="region of interest" description="Disordered" evidence="4">
    <location>
        <begin position="1"/>
        <end position="34"/>
    </location>
</feature>
<gene>
    <name evidence="6" type="primary">LOC117236773</name>
</gene>
<dbReference type="GeneID" id="117236773"/>
<dbReference type="SUPFAM" id="SSF47694">
    <property type="entry name" value="Cytochrome c oxidase subunit h"/>
    <property type="match status" value="1"/>
</dbReference>
<keyword evidence="5" id="KW-1185">Reference proteome</keyword>
<dbReference type="GO" id="GO:0005739">
    <property type="term" value="C:mitochondrion"/>
    <property type="evidence" value="ECO:0007669"/>
    <property type="project" value="UniProtKB-SubCell"/>
</dbReference>
<organism evidence="5 6">
    <name type="scientific">Bombus vosnesenskii</name>
    <dbReference type="NCBI Taxonomy" id="207650"/>
    <lineage>
        <taxon>Eukaryota</taxon>
        <taxon>Metazoa</taxon>
        <taxon>Ecdysozoa</taxon>
        <taxon>Arthropoda</taxon>
        <taxon>Hexapoda</taxon>
        <taxon>Insecta</taxon>
        <taxon>Pterygota</taxon>
        <taxon>Neoptera</taxon>
        <taxon>Endopterygota</taxon>
        <taxon>Hymenoptera</taxon>
        <taxon>Apocrita</taxon>
        <taxon>Aculeata</taxon>
        <taxon>Apoidea</taxon>
        <taxon>Anthophila</taxon>
        <taxon>Apidae</taxon>
        <taxon>Bombus</taxon>
        <taxon>Pyrobombus</taxon>
    </lineage>
</organism>
<dbReference type="GO" id="GO:0045277">
    <property type="term" value="C:respiratory chain complex IV"/>
    <property type="evidence" value="ECO:0007669"/>
    <property type="project" value="InterPro"/>
</dbReference>
<keyword evidence="2" id="KW-0496">Mitochondrion</keyword>
<dbReference type="Gene3D" id="1.10.10.140">
    <property type="entry name" value="Cytochrome c oxidase, subunit VIb"/>
    <property type="match status" value="1"/>
</dbReference>
<dbReference type="Proteomes" id="UP000504631">
    <property type="component" value="Unplaced"/>
</dbReference>
<dbReference type="RefSeq" id="XP_033355907.1">
    <property type="nucleotide sequence ID" value="XM_033500016.1"/>
</dbReference>
<dbReference type="InterPro" id="IPR048280">
    <property type="entry name" value="COX6B-like"/>
</dbReference>
<evidence type="ECO:0000256" key="3">
    <source>
        <dbReference type="ARBA" id="ARBA00023157"/>
    </source>
</evidence>
<evidence type="ECO:0000313" key="6">
    <source>
        <dbReference type="RefSeq" id="XP_033355907.1"/>
    </source>
</evidence>
<dbReference type="KEGG" id="bvk:117236773"/>
<dbReference type="Pfam" id="PF02297">
    <property type="entry name" value="COX6B"/>
    <property type="match status" value="1"/>
</dbReference>
<comment type="subcellular location">
    <subcellularLocation>
        <location evidence="1">Mitochondrion</location>
    </subcellularLocation>
</comment>
<name>A0A6J3KS41_9HYME</name>
<evidence type="ECO:0000256" key="2">
    <source>
        <dbReference type="ARBA" id="ARBA00023128"/>
    </source>
</evidence>
<evidence type="ECO:0000256" key="1">
    <source>
        <dbReference type="ARBA" id="ARBA00004173"/>
    </source>
</evidence>
<evidence type="ECO:0000256" key="4">
    <source>
        <dbReference type="SAM" id="MobiDB-lite"/>
    </source>
</evidence>
<dbReference type="PANTHER" id="PTHR11387">
    <property type="entry name" value="CYTOCHROME C OXIDASE SUBUNIT 6B"/>
    <property type="match status" value="1"/>
</dbReference>
<dbReference type="AlphaFoldDB" id="A0A6J3KS41"/>
<evidence type="ECO:0000313" key="5">
    <source>
        <dbReference type="Proteomes" id="UP000504631"/>
    </source>
</evidence>
<keyword evidence="3" id="KW-1015">Disulfide bond</keyword>
<reference evidence="6" key="1">
    <citation type="submission" date="2025-08" db="UniProtKB">
        <authorList>
            <consortium name="RefSeq"/>
        </authorList>
    </citation>
    <scope>IDENTIFICATION</scope>
    <source>
        <tissue evidence="6">Muscle</tissue>
    </source>
</reference>
<sequence length="144" mass="17331">MDSDKNNENNKINISVEMKTTSQKRDEDNTYDTNDTNLMIDNIATDERKPKKKITITVDEDDPCLKQEDKKRHVRFVFPGEDPRFQQQNQTLRCWVMYHDFYRCERTLGEGSDVCTWFKQVFTSICPREWISRWDELRVKDKLI</sequence>
<proteinExistence type="predicted"/>
<protein>
    <submittedName>
        <fullName evidence="6">Cytochrome c oxidase subunit 6B-like</fullName>
    </submittedName>
</protein>